<dbReference type="PANTHER" id="PTHR32552">
    <property type="entry name" value="FERRICHROME IRON RECEPTOR-RELATED"/>
    <property type="match status" value="1"/>
</dbReference>
<comment type="similarity">
    <text evidence="11 12">Belongs to the TonB-dependent receptor family.</text>
</comment>
<dbReference type="STRING" id="1236517.ADJ77_07590"/>
<keyword evidence="2 11" id="KW-0813">Transport</keyword>
<evidence type="ECO:0000256" key="13">
    <source>
        <dbReference type="SAM" id="SignalP"/>
    </source>
</evidence>
<feature type="chain" id="PRO_5044544591" evidence="13">
    <location>
        <begin position="23"/>
        <end position="831"/>
    </location>
</feature>
<accession>A0A0K1NL12</accession>
<keyword evidence="3 11" id="KW-1134">Transmembrane beta strand</keyword>
<dbReference type="PANTHER" id="PTHR32552:SF81">
    <property type="entry name" value="TONB-DEPENDENT OUTER MEMBRANE RECEPTOR"/>
    <property type="match status" value="1"/>
</dbReference>
<proteinExistence type="inferred from homology"/>
<evidence type="ECO:0000313" key="18">
    <source>
        <dbReference type="Proteomes" id="UP000060345"/>
    </source>
</evidence>
<evidence type="ECO:0000313" key="16">
    <source>
        <dbReference type="EMBL" id="AKU69735.1"/>
    </source>
</evidence>
<dbReference type="Proteomes" id="UP000060345">
    <property type="component" value="Chromosome 2"/>
</dbReference>
<feature type="signal peptide" evidence="13">
    <location>
        <begin position="1"/>
        <end position="22"/>
    </location>
</feature>
<keyword evidence="19" id="KW-1185">Reference proteome</keyword>
<keyword evidence="5 11" id="KW-0812">Transmembrane</keyword>
<dbReference type="GO" id="GO:0009279">
    <property type="term" value="C:cell outer membrane"/>
    <property type="evidence" value="ECO:0007669"/>
    <property type="project" value="UniProtKB-SubCell"/>
</dbReference>
<keyword evidence="9 11" id="KW-0472">Membrane</keyword>
<dbReference type="Pfam" id="PF07715">
    <property type="entry name" value="Plug"/>
    <property type="match status" value="1"/>
</dbReference>
<dbReference type="InterPro" id="IPR039426">
    <property type="entry name" value="TonB-dep_rcpt-like"/>
</dbReference>
<evidence type="ECO:0000256" key="8">
    <source>
        <dbReference type="ARBA" id="ARBA00023077"/>
    </source>
</evidence>
<dbReference type="Proteomes" id="UP000682005">
    <property type="component" value="Chromosome 2"/>
</dbReference>
<evidence type="ECO:0000313" key="17">
    <source>
        <dbReference type="EMBL" id="QUB85343.1"/>
    </source>
</evidence>
<evidence type="ECO:0000256" key="9">
    <source>
        <dbReference type="ARBA" id="ARBA00023136"/>
    </source>
</evidence>
<evidence type="ECO:0000256" key="12">
    <source>
        <dbReference type="RuleBase" id="RU003357"/>
    </source>
</evidence>
<dbReference type="Pfam" id="PF00593">
    <property type="entry name" value="TonB_dep_Rec_b-barrel"/>
    <property type="match status" value="1"/>
</dbReference>
<feature type="domain" description="TonB-dependent receptor-like beta-barrel" evidence="14">
    <location>
        <begin position="292"/>
        <end position="793"/>
    </location>
</feature>
<keyword evidence="16" id="KW-0675">Receptor</keyword>
<dbReference type="EMBL" id="CP012075">
    <property type="protein sequence ID" value="AKU69735.1"/>
    <property type="molecule type" value="Genomic_DNA"/>
</dbReference>
<evidence type="ECO:0000256" key="6">
    <source>
        <dbReference type="ARBA" id="ARBA00023004"/>
    </source>
</evidence>
<evidence type="ECO:0000259" key="14">
    <source>
        <dbReference type="Pfam" id="PF00593"/>
    </source>
</evidence>
<keyword evidence="7" id="KW-0406">Ion transport</keyword>
<evidence type="ECO:0000256" key="1">
    <source>
        <dbReference type="ARBA" id="ARBA00004571"/>
    </source>
</evidence>
<dbReference type="SUPFAM" id="SSF56935">
    <property type="entry name" value="Porins"/>
    <property type="match status" value="1"/>
</dbReference>
<reference evidence="16 18" key="1">
    <citation type="submission" date="2015-07" db="EMBL/GenBank/DDBJ databases">
        <authorList>
            <person name="Noorani M."/>
        </authorList>
    </citation>
    <scope>NUCLEOTIDE SEQUENCE [LARGE SCALE GENOMIC DNA]</scope>
    <source>
        <strain evidence="16 18">W1435</strain>
    </source>
</reference>
<dbReference type="GO" id="GO:0006826">
    <property type="term" value="P:iron ion transport"/>
    <property type="evidence" value="ECO:0007669"/>
    <property type="project" value="UniProtKB-KW"/>
</dbReference>
<keyword evidence="4" id="KW-0410">Iron transport</keyword>
<organism evidence="16 18">
    <name type="scientific">Prevotella fusca JCM 17724</name>
    <dbReference type="NCBI Taxonomy" id="1236517"/>
    <lineage>
        <taxon>Bacteria</taxon>
        <taxon>Pseudomonadati</taxon>
        <taxon>Bacteroidota</taxon>
        <taxon>Bacteroidia</taxon>
        <taxon>Bacteroidales</taxon>
        <taxon>Prevotellaceae</taxon>
        <taxon>Prevotella</taxon>
    </lineage>
</organism>
<evidence type="ECO:0000256" key="4">
    <source>
        <dbReference type="ARBA" id="ARBA00022496"/>
    </source>
</evidence>
<dbReference type="eggNOG" id="COG4772">
    <property type="taxonomic scope" value="Bacteria"/>
</dbReference>
<dbReference type="PROSITE" id="PS52016">
    <property type="entry name" value="TONB_DEPENDENT_REC_3"/>
    <property type="match status" value="1"/>
</dbReference>
<keyword evidence="6" id="KW-0408">Iron</keyword>
<dbReference type="AlphaFoldDB" id="A0A0K1NL12"/>
<dbReference type="KEGG" id="pfus:ADJ77_07590"/>
<dbReference type="EMBL" id="CP072369">
    <property type="protein sequence ID" value="QUB85343.1"/>
    <property type="molecule type" value="Genomic_DNA"/>
</dbReference>
<dbReference type="RefSeq" id="WP_050696243.1">
    <property type="nucleotide sequence ID" value="NZ_CP012075.1"/>
</dbReference>
<dbReference type="InterPro" id="IPR036942">
    <property type="entry name" value="Beta-barrel_TonB_sf"/>
</dbReference>
<keyword evidence="8 12" id="KW-0798">TonB box</keyword>
<evidence type="ECO:0000259" key="15">
    <source>
        <dbReference type="Pfam" id="PF07715"/>
    </source>
</evidence>
<name>A0A0K1NL12_9BACT</name>
<keyword evidence="13" id="KW-0732">Signal</keyword>
<feature type="domain" description="TonB-dependent receptor plug" evidence="15">
    <location>
        <begin position="52"/>
        <end position="155"/>
    </location>
</feature>
<sequence length="831" mass="93401">MIKSKLGIVLLLVSFLPIGVHADNIDERGDSSRVYDIDEVVVVEQPKEAFRLRQQPLSSTSFNGDQLHGLNVQDARQLSTFVPSFVMPEHGSRYTSSIYMRGIGSRVYSPAVGIYVDGMPILSKSAFNFHAYDIDRVDVLHGPQGTLYGMNTEGGLIRLYSRNPFRYQGTDVKVSVGTKFLRKIEASHYEKLNDKTAFSLAGFYGGQNGFFRNQFDGTRADLINEFGGKGRFLWNPSGRLTFDFMADYQFTRQNGFPYGQIVTENEIASAPITSPLYGLKAGTQMPNQNRQSNYRRNILNTGVGIKYMGNGFDINSMTSWQYLHDYMLMDIDYRPQDFIHLVQRQHGNALVEELSVKSRNNSRWHWTFGAFGSYQWLKITAPVYFGQDMNTYLSKKITSYAYNGMLNAMARRIAQGLIAGGMSEELANKTARASAAAAIAGAGGVNINMTMEPVPGVFRTPTLNFGVYHESNVEFSERLTATLGLRYDYSRVGIDYETSSRLALQENVMGIKLNPVITSMLKHREHNHFKQFLPKMGLTYRLQNGSNVYATWSKGYRAGGYNFEMFSDVLQAETSQAANKARGDVDIAHDEAYYERIAKTIEYKPETSWNYEAGAHLNLFNNQLHLDLAAYYMQIHNQQLSVMAGNYGFGRVMTNAGRSHSCGLETTLRGGALDNRLTYALSYGFTSARFDEYRDSIPGVGTVDYKNKRVPFVPQHTLGASADYRIDVDPAALLDPTNRFHLRSVTVGLNLASQGKIYWDEQNTIGQNFYAVLGAHADADFGPLHVNLWVRNLTDTKYNTFAVQSAATGTRYTFAQMGNPFQMGIDFRIHF</sequence>
<evidence type="ECO:0000256" key="10">
    <source>
        <dbReference type="ARBA" id="ARBA00023237"/>
    </source>
</evidence>
<evidence type="ECO:0000256" key="11">
    <source>
        <dbReference type="PROSITE-ProRule" id="PRU01360"/>
    </source>
</evidence>
<evidence type="ECO:0000313" key="19">
    <source>
        <dbReference type="Proteomes" id="UP000682005"/>
    </source>
</evidence>
<dbReference type="InterPro" id="IPR012910">
    <property type="entry name" value="Plug_dom"/>
</dbReference>
<protein>
    <submittedName>
        <fullName evidence="16">TonB-dependent receptor</fullName>
    </submittedName>
</protein>
<dbReference type="Gene3D" id="2.40.170.20">
    <property type="entry name" value="TonB-dependent receptor, beta-barrel domain"/>
    <property type="match status" value="2"/>
</dbReference>
<evidence type="ECO:0000256" key="7">
    <source>
        <dbReference type="ARBA" id="ARBA00023065"/>
    </source>
</evidence>
<keyword evidence="10 11" id="KW-0998">Cell outer membrane</keyword>
<reference evidence="17 19" key="2">
    <citation type="submission" date="2021-03" db="EMBL/GenBank/DDBJ databases">
        <title>Human Oral Microbial Genomes.</title>
        <authorList>
            <person name="Johnston C.D."/>
            <person name="Chen T."/>
            <person name="Dewhirst F.E."/>
        </authorList>
    </citation>
    <scope>NUCLEOTIDE SEQUENCE [LARGE SCALE GENOMIC DNA]</scope>
    <source>
        <strain evidence="17 19">W1435</strain>
    </source>
</reference>
<comment type="subcellular location">
    <subcellularLocation>
        <location evidence="1 11">Cell outer membrane</location>
        <topology evidence="1 11">Multi-pass membrane protein</topology>
    </subcellularLocation>
</comment>
<gene>
    <name evidence="16" type="ORF">ADJ77_07590</name>
    <name evidence="17" type="ORF">J5A51_03450</name>
</gene>
<evidence type="ECO:0000256" key="3">
    <source>
        <dbReference type="ARBA" id="ARBA00022452"/>
    </source>
</evidence>
<dbReference type="InterPro" id="IPR000531">
    <property type="entry name" value="Beta-barrel_TonB"/>
</dbReference>
<evidence type="ECO:0000256" key="5">
    <source>
        <dbReference type="ARBA" id="ARBA00022692"/>
    </source>
</evidence>
<evidence type="ECO:0000256" key="2">
    <source>
        <dbReference type="ARBA" id="ARBA00022448"/>
    </source>
</evidence>